<dbReference type="InterPro" id="IPR017455">
    <property type="entry name" value="Znf_FYVE-rel"/>
</dbReference>
<feature type="domain" description="RUN" evidence="7">
    <location>
        <begin position="48"/>
        <end position="182"/>
    </location>
</feature>
<dbReference type="PANTHER" id="PTHR46753:SF2">
    <property type="entry name" value="FYVE AND COILED-COIL DOMAIN-CONTAINING PROTEIN 1"/>
    <property type="match status" value="1"/>
</dbReference>
<dbReference type="EMBL" id="CAJNOQ010000018">
    <property type="protein sequence ID" value="CAF0740993.1"/>
    <property type="molecule type" value="Genomic_DNA"/>
</dbReference>
<keyword evidence="2 4" id="KW-0863">Zinc-finger</keyword>
<dbReference type="PROSITE" id="PS50826">
    <property type="entry name" value="RUN"/>
    <property type="match status" value="1"/>
</dbReference>
<comment type="caution">
    <text evidence="8">The sequence shown here is derived from an EMBL/GenBank/DDBJ whole genome shotgun (WGS) entry which is preliminary data.</text>
</comment>
<keyword evidence="10" id="KW-1185">Reference proteome</keyword>
<dbReference type="Pfam" id="PF02759">
    <property type="entry name" value="RUN"/>
    <property type="match status" value="1"/>
</dbReference>
<keyword evidence="3" id="KW-0862">Zinc</keyword>
<dbReference type="Gene3D" id="1.20.58.900">
    <property type="match status" value="1"/>
</dbReference>
<dbReference type="PANTHER" id="PTHR46753">
    <property type="entry name" value="FYVE AND COILED-COIL DOMAIN-CONTAINING PROTEIN 1"/>
    <property type="match status" value="1"/>
</dbReference>
<evidence type="ECO:0000259" key="6">
    <source>
        <dbReference type="PROSITE" id="PS50178"/>
    </source>
</evidence>
<proteinExistence type="predicted"/>
<dbReference type="OrthoDB" id="660555at2759"/>
<dbReference type="SMART" id="SM00064">
    <property type="entry name" value="FYVE"/>
    <property type="match status" value="1"/>
</dbReference>
<gene>
    <name evidence="8" type="ORF">GPM918_LOCUS264</name>
    <name evidence="9" type="ORF">SRO942_LOCUS265</name>
</gene>
<evidence type="ECO:0000313" key="9">
    <source>
        <dbReference type="EMBL" id="CAF3519272.1"/>
    </source>
</evidence>
<keyword evidence="5" id="KW-0175">Coiled coil</keyword>
<reference evidence="8" key="1">
    <citation type="submission" date="2021-02" db="EMBL/GenBank/DDBJ databases">
        <authorList>
            <person name="Nowell W R."/>
        </authorList>
    </citation>
    <scope>NUCLEOTIDE SEQUENCE</scope>
</reference>
<evidence type="ECO:0008006" key="11">
    <source>
        <dbReference type="Google" id="ProtNLM"/>
    </source>
</evidence>
<protein>
    <recommendedName>
        <fullName evidence="11">FYVE-type domain-containing protein</fullName>
    </recommendedName>
</protein>
<evidence type="ECO:0000313" key="10">
    <source>
        <dbReference type="Proteomes" id="UP000663829"/>
    </source>
</evidence>
<evidence type="ECO:0000256" key="2">
    <source>
        <dbReference type="ARBA" id="ARBA00022771"/>
    </source>
</evidence>
<dbReference type="Proteomes" id="UP000681722">
    <property type="component" value="Unassembled WGS sequence"/>
</dbReference>
<dbReference type="InterPro" id="IPR011011">
    <property type="entry name" value="Znf_FYVE_PHD"/>
</dbReference>
<dbReference type="InterPro" id="IPR013083">
    <property type="entry name" value="Znf_RING/FYVE/PHD"/>
</dbReference>
<dbReference type="Pfam" id="PF01363">
    <property type="entry name" value="FYVE"/>
    <property type="match status" value="1"/>
</dbReference>
<dbReference type="InterPro" id="IPR000306">
    <property type="entry name" value="Znf_FYVE"/>
</dbReference>
<dbReference type="SUPFAM" id="SSF57903">
    <property type="entry name" value="FYVE/PHD zinc finger"/>
    <property type="match status" value="1"/>
</dbReference>
<dbReference type="PROSITE" id="PS50178">
    <property type="entry name" value="ZF_FYVE"/>
    <property type="match status" value="1"/>
</dbReference>
<dbReference type="AlphaFoldDB" id="A0A813NMK2"/>
<organism evidence="8 10">
    <name type="scientific">Didymodactylos carnosus</name>
    <dbReference type="NCBI Taxonomy" id="1234261"/>
    <lineage>
        <taxon>Eukaryota</taxon>
        <taxon>Metazoa</taxon>
        <taxon>Spiralia</taxon>
        <taxon>Gnathifera</taxon>
        <taxon>Rotifera</taxon>
        <taxon>Eurotatoria</taxon>
        <taxon>Bdelloidea</taxon>
        <taxon>Philodinida</taxon>
        <taxon>Philodinidae</taxon>
        <taxon>Didymodactylos</taxon>
    </lineage>
</organism>
<dbReference type="EMBL" id="CAJOBC010000018">
    <property type="protein sequence ID" value="CAF3519272.1"/>
    <property type="molecule type" value="Genomic_DNA"/>
</dbReference>
<evidence type="ECO:0000256" key="4">
    <source>
        <dbReference type="PROSITE-ProRule" id="PRU00091"/>
    </source>
</evidence>
<keyword evidence="1" id="KW-0479">Metal-binding</keyword>
<evidence type="ECO:0000256" key="5">
    <source>
        <dbReference type="SAM" id="Coils"/>
    </source>
</evidence>
<dbReference type="Gene3D" id="3.30.40.10">
    <property type="entry name" value="Zinc/RING finger domain, C3HC4 (zinc finger)"/>
    <property type="match status" value="1"/>
</dbReference>
<evidence type="ECO:0000256" key="3">
    <source>
        <dbReference type="ARBA" id="ARBA00022833"/>
    </source>
</evidence>
<name>A0A813NMK2_9BILA</name>
<evidence type="ECO:0000259" key="7">
    <source>
        <dbReference type="PROSITE" id="PS50826"/>
    </source>
</evidence>
<dbReference type="Proteomes" id="UP000663829">
    <property type="component" value="Unassembled WGS sequence"/>
</dbReference>
<feature type="coiled-coil region" evidence="5">
    <location>
        <begin position="335"/>
        <end position="366"/>
    </location>
</feature>
<accession>A0A813NMK2</accession>
<dbReference type="InterPro" id="IPR037213">
    <property type="entry name" value="Run_dom_sf"/>
</dbReference>
<evidence type="ECO:0000256" key="1">
    <source>
        <dbReference type="ARBA" id="ARBA00022723"/>
    </source>
</evidence>
<dbReference type="SUPFAM" id="SSF140741">
    <property type="entry name" value="RUN domain-like"/>
    <property type="match status" value="1"/>
</dbReference>
<dbReference type="InterPro" id="IPR004012">
    <property type="entry name" value="Run_dom"/>
</dbReference>
<evidence type="ECO:0000313" key="8">
    <source>
        <dbReference type="EMBL" id="CAF0740993.1"/>
    </source>
</evidence>
<sequence>MSTQDLGKLSVVLKAVDTIEEKTNAIHDQYAKSNDNQYQNGVDSDVVDDSNLNLQIFFSRLEQLLLIDLKNRKSLLGNKSKTYWDFFALALKDSKGLYDGVLYVLNCQEVKTSIGRGRLFIRFCLQNHLLGDAIQQSFMITKVVSQFYTLECLWSNPIYTHRIIQAIYQLNDTKFNLLNRQTIYELDVAWPSQESRTRARTISGFSDASEQRNNSISSSISMDNVVGSMILLEEDEFSTSIPKRDSDLSCFQPFVDVSSNEENVMQSVSCTEEIDETSLPYWKQRCHQLETELEQKQQVSAQSDELNDNNETKAVIDNITQTDINIFEAETQTDINIFEAEAEAHKREKQELIDDYESQLHIINEKYTKLKSHSVALSDEITSLNFQLSSITIQRSSTVDKIKEYEHEISSFQSNLESKDLMLKHLQDQYDLKINNQKSSLKAIEDQYFQILNEKNEKIEKLTRELAEKEHQMEKERCSTINERNVYETSKQQLLHELEEKTNDLNQARLDFNEMKRRLVKAIKEKAELWNEKHDYEIKLVEEQTKVWIPDEEVLDCSKCGTVFGWTVRKHHCRMCYKIYCYYCSNNFLPNSRYRMCDGCNEKFLSELLKPTPIDNANIFDTDVYNNIDVNFEVRPEKLVPKSSTTVEKTLR</sequence>
<feature type="coiled-coil region" evidence="5">
    <location>
        <begin position="445"/>
        <end position="525"/>
    </location>
</feature>
<dbReference type="GO" id="GO:0008270">
    <property type="term" value="F:zinc ion binding"/>
    <property type="evidence" value="ECO:0007669"/>
    <property type="project" value="UniProtKB-KW"/>
</dbReference>
<feature type="domain" description="FYVE-type" evidence="6">
    <location>
        <begin position="551"/>
        <end position="605"/>
    </location>
</feature>